<dbReference type="Pfam" id="PF00174">
    <property type="entry name" value="Oxidored_molyb"/>
    <property type="match status" value="1"/>
</dbReference>
<dbReference type="PANTHER" id="PTHR43032">
    <property type="entry name" value="PROTEIN-METHIONINE-SULFOXIDE REDUCTASE"/>
    <property type="match status" value="1"/>
</dbReference>
<comment type="caution">
    <text evidence="2">The sequence shown here is derived from an EMBL/GenBank/DDBJ whole genome shotgun (WGS) entry which is preliminary data.</text>
</comment>
<dbReference type="PANTHER" id="PTHR43032:SF4">
    <property type="entry name" value="OXIDOREDUCTASE MOLYBDOPTERIN-BINDING DOMAIN-CONTAINING PROTEIN"/>
    <property type="match status" value="1"/>
</dbReference>
<dbReference type="EMBL" id="SOBT01000008">
    <property type="protein sequence ID" value="TDU31862.1"/>
    <property type="molecule type" value="Genomic_DNA"/>
</dbReference>
<evidence type="ECO:0000313" key="3">
    <source>
        <dbReference type="Proteomes" id="UP000295341"/>
    </source>
</evidence>
<sequence>MADIPALPPGQIERQQFPRFGLGKFARRFPADPDRLMLGIRGDVGREMRIGNEFQSLPRIEQQSDFHCVTTWSVRGVRWGGVRFLDFYEQIALPLAKPLPGAELVVLRGEDGYCSCLPLEDLLHPDVILADRLDDQPLDVAHGAPLRLVAPAHYGYKNVKHLVSIEFWKDRRRYRFPFPYPAFMDHPRARVAFEERGRFFPSWMLRHLYRLLIPFSVWNFERALARYRARRLSGRQR</sequence>
<protein>
    <submittedName>
        <fullName evidence="2">DMSO/TMAO reductase YedYZ molybdopterin-dependent catalytic subunit</fullName>
    </submittedName>
</protein>
<organism evidence="2 3">
    <name type="scientific">Panacagrimonas perspica</name>
    <dbReference type="NCBI Taxonomy" id="381431"/>
    <lineage>
        <taxon>Bacteria</taxon>
        <taxon>Pseudomonadati</taxon>
        <taxon>Pseudomonadota</taxon>
        <taxon>Gammaproteobacteria</taxon>
        <taxon>Nevskiales</taxon>
        <taxon>Nevskiaceae</taxon>
        <taxon>Panacagrimonas</taxon>
    </lineage>
</organism>
<gene>
    <name evidence="2" type="ORF">DFR24_1246</name>
</gene>
<dbReference type="InterPro" id="IPR036374">
    <property type="entry name" value="OxRdtase_Mopterin-bd_sf"/>
</dbReference>
<dbReference type="OrthoDB" id="9778777at2"/>
<accession>A0A4R7PDN4</accession>
<evidence type="ECO:0000313" key="2">
    <source>
        <dbReference type="EMBL" id="TDU31862.1"/>
    </source>
</evidence>
<dbReference type="RefSeq" id="WP_133880418.1">
    <property type="nucleotide sequence ID" value="NZ_MWIN01000012.1"/>
</dbReference>
<dbReference type="Proteomes" id="UP000295341">
    <property type="component" value="Unassembled WGS sequence"/>
</dbReference>
<feature type="domain" description="Oxidoreductase molybdopterin-binding" evidence="1">
    <location>
        <begin position="30"/>
        <end position="171"/>
    </location>
</feature>
<dbReference type="Gene3D" id="3.90.420.10">
    <property type="entry name" value="Oxidoreductase, molybdopterin-binding domain"/>
    <property type="match status" value="1"/>
</dbReference>
<name>A0A4R7PDN4_9GAMM</name>
<keyword evidence="3" id="KW-1185">Reference proteome</keyword>
<dbReference type="AlphaFoldDB" id="A0A4R7PDN4"/>
<dbReference type="SUPFAM" id="SSF56524">
    <property type="entry name" value="Oxidoreductase molybdopterin-binding domain"/>
    <property type="match status" value="1"/>
</dbReference>
<reference evidence="2 3" key="1">
    <citation type="submission" date="2019-03" db="EMBL/GenBank/DDBJ databases">
        <title>Genomic Encyclopedia of Type Strains, Phase IV (KMG-IV): sequencing the most valuable type-strain genomes for metagenomic binning, comparative biology and taxonomic classification.</title>
        <authorList>
            <person name="Goeker M."/>
        </authorList>
    </citation>
    <scope>NUCLEOTIDE SEQUENCE [LARGE SCALE GENOMIC DNA]</scope>
    <source>
        <strain evidence="2 3">DSM 26377</strain>
    </source>
</reference>
<dbReference type="InterPro" id="IPR000572">
    <property type="entry name" value="OxRdtase_Mopterin-bd_dom"/>
</dbReference>
<proteinExistence type="predicted"/>
<evidence type="ECO:0000259" key="1">
    <source>
        <dbReference type="Pfam" id="PF00174"/>
    </source>
</evidence>